<proteinExistence type="inferred from homology"/>
<dbReference type="GO" id="GO:0106300">
    <property type="term" value="P:protein-DNA covalent cross-linking repair"/>
    <property type="evidence" value="ECO:0007669"/>
    <property type="project" value="InterPro"/>
</dbReference>
<dbReference type="PANTHER" id="PTHR13604">
    <property type="entry name" value="DC12-RELATED"/>
    <property type="match status" value="1"/>
</dbReference>
<feature type="region of interest" description="Disordered" evidence="9">
    <location>
        <begin position="176"/>
        <end position="221"/>
    </location>
</feature>
<dbReference type="EC" id="3.4.-.-" evidence="8"/>
<dbReference type="GO" id="GO:0006508">
    <property type="term" value="P:proteolysis"/>
    <property type="evidence" value="ECO:0007669"/>
    <property type="project" value="UniProtKB-KW"/>
</dbReference>
<keyword evidence="2 8" id="KW-0645">Protease</keyword>
<organism evidence="10 11">
    <name type="scientific">Alloalcanivorax marinus</name>
    <dbReference type="NCBI Taxonomy" id="1177169"/>
    <lineage>
        <taxon>Bacteria</taxon>
        <taxon>Pseudomonadati</taxon>
        <taxon>Pseudomonadota</taxon>
        <taxon>Gammaproteobacteria</taxon>
        <taxon>Oceanospirillales</taxon>
        <taxon>Alcanivoracaceae</taxon>
        <taxon>Alloalcanivorax</taxon>
    </lineage>
</organism>
<dbReference type="InterPro" id="IPR003738">
    <property type="entry name" value="SRAP"/>
</dbReference>
<protein>
    <recommendedName>
        <fullName evidence="8">Abasic site processing protein</fullName>
        <ecNumber evidence="8">3.4.-.-</ecNumber>
    </recommendedName>
</protein>
<keyword evidence="7" id="KW-0456">Lyase</keyword>
<evidence type="ECO:0000256" key="9">
    <source>
        <dbReference type="SAM" id="MobiDB-lite"/>
    </source>
</evidence>
<name>A0A9Q3UH53_9GAMM</name>
<dbReference type="Proteomes" id="UP001108027">
    <property type="component" value="Unassembled WGS sequence"/>
</dbReference>
<dbReference type="InterPro" id="IPR036590">
    <property type="entry name" value="SRAP-like"/>
</dbReference>
<keyword evidence="4 8" id="KW-0378">Hydrolase</keyword>
<evidence type="ECO:0000256" key="4">
    <source>
        <dbReference type="ARBA" id="ARBA00022801"/>
    </source>
</evidence>
<gene>
    <name evidence="10" type="ORF">LL252_00680</name>
</gene>
<keyword evidence="5" id="KW-0190">Covalent protein-DNA linkage</keyword>
<keyword evidence="3" id="KW-0227">DNA damage</keyword>
<dbReference type="Pfam" id="PF02586">
    <property type="entry name" value="SRAP"/>
    <property type="match status" value="1"/>
</dbReference>
<dbReference type="GO" id="GO:0016829">
    <property type="term" value="F:lyase activity"/>
    <property type="evidence" value="ECO:0007669"/>
    <property type="project" value="UniProtKB-KW"/>
</dbReference>
<evidence type="ECO:0000256" key="8">
    <source>
        <dbReference type="RuleBase" id="RU364100"/>
    </source>
</evidence>
<evidence type="ECO:0000256" key="1">
    <source>
        <dbReference type="ARBA" id="ARBA00008136"/>
    </source>
</evidence>
<comment type="caution">
    <text evidence="10">The sequence shown here is derived from an EMBL/GenBank/DDBJ whole genome shotgun (WGS) entry which is preliminary data.</text>
</comment>
<evidence type="ECO:0000313" key="10">
    <source>
        <dbReference type="EMBL" id="MCC4307071.1"/>
    </source>
</evidence>
<dbReference type="RefSeq" id="WP_228232199.1">
    <property type="nucleotide sequence ID" value="NZ_JAJGNA010000001.1"/>
</dbReference>
<evidence type="ECO:0000256" key="5">
    <source>
        <dbReference type="ARBA" id="ARBA00023124"/>
    </source>
</evidence>
<evidence type="ECO:0000256" key="7">
    <source>
        <dbReference type="ARBA" id="ARBA00023239"/>
    </source>
</evidence>
<keyword evidence="6" id="KW-0238">DNA-binding</keyword>
<evidence type="ECO:0000256" key="3">
    <source>
        <dbReference type="ARBA" id="ARBA00022763"/>
    </source>
</evidence>
<comment type="similarity">
    <text evidence="1 8">Belongs to the SOS response-associated peptidase family.</text>
</comment>
<dbReference type="Gene3D" id="3.90.1680.10">
    <property type="entry name" value="SOS response associated peptidase-like"/>
    <property type="match status" value="1"/>
</dbReference>
<evidence type="ECO:0000256" key="6">
    <source>
        <dbReference type="ARBA" id="ARBA00023125"/>
    </source>
</evidence>
<dbReference type="PANTHER" id="PTHR13604:SF0">
    <property type="entry name" value="ABASIC SITE PROCESSING PROTEIN HMCES"/>
    <property type="match status" value="1"/>
</dbReference>
<dbReference type="SUPFAM" id="SSF143081">
    <property type="entry name" value="BB1717-like"/>
    <property type="match status" value="1"/>
</dbReference>
<evidence type="ECO:0000256" key="2">
    <source>
        <dbReference type="ARBA" id="ARBA00022670"/>
    </source>
</evidence>
<evidence type="ECO:0000313" key="11">
    <source>
        <dbReference type="Proteomes" id="UP001108027"/>
    </source>
</evidence>
<dbReference type="GO" id="GO:0003697">
    <property type="term" value="F:single-stranded DNA binding"/>
    <property type="evidence" value="ECO:0007669"/>
    <property type="project" value="InterPro"/>
</dbReference>
<dbReference type="EMBL" id="JAJGNA010000001">
    <property type="protein sequence ID" value="MCC4307071.1"/>
    <property type="molecule type" value="Genomic_DNA"/>
</dbReference>
<reference evidence="10" key="1">
    <citation type="submission" date="2021-10" db="EMBL/GenBank/DDBJ databases">
        <title>The diversity and Nitrogen Metabolism of Culturable Nitrate-Utilizing Bacteria Within the Oxygen Minimum Zone of the Changjiang (Yangtze River)Estuary.</title>
        <authorList>
            <person name="Zhang D."/>
            <person name="Zheng J."/>
            <person name="Liu S."/>
            <person name="He W."/>
        </authorList>
    </citation>
    <scope>NUCLEOTIDE SEQUENCE</scope>
    <source>
        <strain evidence="10">FXH-223</strain>
    </source>
</reference>
<dbReference type="AlphaFoldDB" id="A0A9Q3UH53"/>
<sequence length="221" mass="24973">MCGRYNLTKDPANWPLGQPIVSQRQAPFSARYNIAPGQQVPVLRDTGGEELELIDMTWGFVPHFITDEKPRVKPINARAETAADKPLFREAIRNHRCLVPATGFYEWQRTDGRKQPYHIHLPRQRPFLMAGIWDYQGGDEARPTLAILTTEAQGRVRPIHDRMPLVIPSEAIDSWLDGSTPPLTPEDTPFETDRISTRVNNVAHDDPEVLTPSRPGPAEAR</sequence>
<keyword evidence="11" id="KW-1185">Reference proteome</keyword>
<dbReference type="GO" id="GO:0008233">
    <property type="term" value="F:peptidase activity"/>
    <property type="evidence" value="ECO:0007669"/>
    <property type="project" value="UniProtKB-KW"/>
</dbReference>
<accession>A0A9Q3UH53</accession>